<evidence type="ECO:0000313" key="1">
    <source>
        <dbReference type="EMBL" id="KAA2242818.1"/>
    </source>
</evidence>
<dbReference type="EMBL" id="VUOC01000002">
    <property type="protein sequence ID" value="KAA2242818.1"/>
    <property type="molecule type" value="Genomic_DNA"/>
</dbReference>
<dbReference type="Proteomes" id="UP000324611">
    <property type="component" value="Unassembled WGS sequence"/>
</dbReference>
<accession>A0A5B2VW41</accession>
<proteinExistence type="predicted"/>
<protein>
    <submittedName>
        <fullName evidence="1">Uncharacterized protein</fullName>
    </submittedName>
</protein>
<sequence>MINKSVALAAMQGFAAMAEVERKTEMKALQELNGERISAAQQAFEAMFGADQNRTPAQWRNLVSKYGMGAVCEKEGMDWQKVNQRMHESFRDHLKRTLKEKKRHV</sequence>
<keyword evidence="2" id="KW-1185">Reference proteome</keyword>
<reference evidence="1 2" key="2">
    <citation type="submission" date="2019-09" db="EMBL/GenBank/DDBJ databases">
        <authorList>
            <person name="Jin C."/>
        </authorList>
    </citation>
    <scope>NUCLEOTIDE SEQUENCE [LARGE SCALE GENOMIC DNA]</scope>
    <source>
        <strain evidence="1 2">BN140078</strain>
    </source>
</reference>
<dbReference type="RefSeq" id="WP_149837694.1">
    <property type="nucleotide sequence ID" value="NZ_VUOC01000002.1"/>
</dbReference>
<name>A0A5B2VW41_9BACT</name>
<comment type="caution">
    <text evidence="1">The sequence shown here is derived from an EMBL/GenBank/DDBJ whole genome shotgun (WGS) entry which is preliminary data.</text>
</comment>
<organism evidence="1 2">
    <name type="scientific">Chitinophaga agrisoli</name>
    <dbReference type="NCBI Taxonomy" id="2607653"/>
    <lineage>
        <taxon>Bacteria</taxon>
        <taxon>Pseudomonadati</taxon>
        <taxon>Bacteroidota</taxon>
        <taxon>Chitinophagia</taxon>
        <taxon>Chitinophagales</taxon>
        <taxon>Chitinophagaceae</taxon>
        <taxon>Chitinophaga</taxon>
    </lineage>
</organism>
<gene>
    <name evidence="1" type="ORF">F0L74_09830</name>
</gene>
<dbReference type="AlphaFoldDB" id="A0A5B2VW41"/>
<reference evidence="1 2" key="1">
    <citation type="submission" date="2019-09" db="EMBL/GenBank/DDBJ databases">
        <title>Chitinophaga ginsengihumi sp. nov., isolated from soil of ginseng rhizosphere.</title>
        <authorList>
            <person name="Lee J."/>
        </authorList>
    </citation>
    <scope>NUCLEOTIDE SEQUENCE [LARGE SCALE GENOMIC DNA]</scope>
    <source>
        <strain evidence="1 2">BN140078</strain>
    </source>
</reference>
<evidence type="ECO:0000313" key="2">
    <source>
        <dbReference type="Proteomes" id="UP000324611"/>
    </source>
</evidence>